<reference evidence="9" key="1">
    <citation type="submission" date="2023-06" db="EMBL/GenBank/DDBJ databases">
        <title>Genome-scale phylogeny and comparative genomics of the fungal order Sordariales.</title>
        <authorList>
            <consortium name="Lawrence Berkeley National Laboratory"/>
            <person name="Hensen N."/>
            <person name="Bonometti L."/>
            <person name="Westerberg I."/>
            <person name="Brannstrom I.O."/>
            <person name="Guillou S."/>
            <person name="Cros-Aarteil S."/>
            <person name="Calhoun S."/>
            <person name="Haridas S."/>
            <person name="Kuo A."/>
            <person name="Mondo S."/>
            <person name="Pangilinan J."/>
            <person name="Riley R."/>
            <person name="Labutti K."/>
            <person name="Andreopoulos B."/>
            <person name="Lipzen A."/>
            <person name="Chen C."/>
            <person name="Yanf M."/>
            <person name="Daum C."/>
            <person name="Ng V."/>
            <person name="Clum A."/>
            <person name="Steindorff A."/>
            <person name="Ohm R."/>
            <person name="Martin F."/>
            <person name="Silar P."/>
            <person name="Natvig D."/>
            <person name="Lalanne C."/>
            <person name="Gautier V."/>
            <person name="Ament-Velasquez S.L."/>
            <person name="Kruys A."/>
            <person name="Hutchinson M.I."/>
            <person name="Powell A.J."/>
            <person name="Barry K."/>
            <person name="Miller A.N."/>
            <person name="Grigoriev I.V."/>
            <person name="Debuchy R."/>
            <person name="Gladieux P."/>
            <person name="Thoren M.H."/>
            <person name="Johannesson H."/>
        </authorList>
    </citation>
    <scope>NUCLEOTIDE SEQUENCE</scope>
    <source>
        <strain evidence="9">CBS 606.72</strain>
    </source>
</reference>
<evidence type="ECO:0000313" key="9">
    <source>
        <dbReference type="EMBL" id="KAK0617707.1"/>
    </source>
</evidence>
<dbReference type="Gene3D" id="3.20.20.370">
    <property type="entry name" value="Glycoside hydrolase/deacetylase"/>
    <property type="match status" value="1"/>
</dbReference>
<accession>A0AA40BXY7</accession>
<dbReference type="PROSITE" id="PS51677">
    <property type="entry name" value="NODB"/>
    <property type="match status" value="1"/>
</dbReference>
<evidence type="ECO:0000256" key="6">
    <source>
        <dbReference type="ARBA" id="ARBA00023285"/>
    </source>
</evidence>
<dbReference type="PANTHER" id="PTHR46471:SF2">
    <property type="entry name" value="CHITIN DEACETYLASE-RELATED"/>
    <property type="match status" value="1"/>
</dbReference>
<comment type="caution">
    <text evidence="9">The sequence shown here is derived from an EMBL/GenBank/DDBJ whole genome shotgun (WGS) entry which is preliminary data.</text>
</comment>
<feature type="domain" description="NodB homology" evidence="8">
    <location>
        <begin position="48"/>
        <end position="242"/>
    </location>
</feature>
<dbReference type="GO" id="GO:0016810">
    <property type="term" value="F:hydrolase activity, acting on carbon-nitrogen (but not peptide) bonds"/>
    <property type="evidence" value="ECO:0007669"/>
    <property type="project" value="InterPro"/>
</dbReference>
<dbReference type="GO" id="GO:0046872">
    <property type="term" value="F:metal ion binding"/>
    <property type="evidence" value="ECO:0007669"/>
    <property type="project" value="UniProtKB-KW"/>
</dbReference>
<dbReference type="InterPro" id="IPR011330">
    <property type="entry name" value="Glyco_hydro/deAcase_b/a-brl"/>
</dbReference>
<sequence>MRITSTTFLAGGLAAANLLPRQDTSNIPRPPLGDIPYGTNVASCTLPGKLALTFDDGPDIYTADLLDTLKKNNAKATFFIVGDNGRWQRKNTGDPTGPYPALLKRMHAEGHQIGSHSWSHANFTALSPQGRREELLKLESVFASVLGFIPTYFRPPYTSYDDATNKELKVMGYHNVNFDLDTEDYKGNFEKSRGFVTSSFAAGNSRKKSSFITLLHDIHEKSVSEFVPWVLDEAKKSGYEFVTVGECLGDPSNYWYRDAVTGQAWSGEPLVEPKKQDTTSVGSSGSSSSSSVTVDLQTTTFTSATVTSTTTPKPAQAAATSPASRSGSLVSGMAALLCAAAVVFAFL</sequence>
<organism evidence="9 10">
    <name type="scientific">Immersiella caudata</name>
    <dbReference type="NCBI Taxonomy" id="314043"/>
    <lineage>
        <taxon>Eukaryota</taxon>
        <taxon>Fungi</taxon>
        <taxon>Dikarya</taxon>
        <taxon>Ascomycota</taxon>
        <taxon>Pezizomycotina</taxon>
        <taxon>Sordariomycetes</taxon>
        <taxon>Sordariomycetidae</taxon>
        <taxon>Sordariales</taxon>
        <taxon>Lasiosphaeriaceae</taxon>
        <taxon>Immersiella</taxon>
    </lineage>
</organism>
<dbReference type="Pfam" id="PF01522">
    <property type="entry name" value="Polysacc_deac_1"/>
    <property type="match status" value="1"/>
</dbReference>
<feature type="compositionally biased region" description="Low complexity" evidence="7">
    <location>
        <begin position="278"/>
        <end position="291"/>
    </location>
</feature>
<dbReference type="GO" id="GO:0005975">
    <property type="term" value="P:carbohydrate metabolic process"/>
    <property type="evidence" value="ECO:0007669"/>
    <property type="project" value="InterPro"/>
</dbReference>
<dbReference type="SUPFAM" id="SSF88713">
    <property type="entry name" value="Glycoside hydrolase/deacetylase"/>
    <property type="match status" value="1"/>
</dbReference>
<evidence type="ECO:0000256" key="5">
    <source>
        <dbReference type="ARBA" id="ARBA00023277"/>
    </source>
</evidence>
<evidence type="ECO:0000256" key="4">
    <source>
        <dbReference type="ARBA" id="ARBA00022801"/>
    </source>
</evidence>
<comment type="cofactor">
    <cofactor evidence="1">
        <name>Co(2+)</name>
        <dbReference type="ChEBI" id="CHEBI:48828"/>
    </cofactor>
</comment>
<dbReference type="EMBL" id="JAULSU010000005">
    <property type="protein sequence ID" value="KAK0617707.1"/>
    <property type="molecule type" value="Genomic_DNA"/>
</dbReference>
<keyword evidence="5" id="KW-0119">Carbohydrate metabolism</keyword>
<keyword evidence="6" id="KW-0170">Cobalt</keyword>
<gene>
    <name evidence="9" type="ORF">B0T14DRAFT_569190</name>
</gene>
<dbReference type="CDD" id="cd10951">
    <property type="entry name" value="CE4_ClCDA_like"/>
    <property type="match status" value="1"/>
</dbReference>
<evidence type="ECO:0000256" key="7">
    <source>
        <dbReference type="SAM" id="MobiDB-lite"/>
    </source>
</evidence>
<keyword evidence="2" id="KW-0479">Metal-binding</keyword>
<dbReference type="PANTHER" id="PTHR46471">
    <property type="entry name" value="CHITIN DEACETYLASE"/>
    <property type="match status" value="1"/>
</dbReference>
<evidence type="ECO:0000256" key="1">
    <source>
        <dbReference type="ARBA" id="ARBA00001941"/>
    </source>
</evidence>
<evidence type="ECO:0000259" key="8">
    <source>
        <dbReference type="PROSITE" id="PS51677"/>
    </source>
</evidence>
<feature type="region of interest" description="Disordered" evidence="7">
    <location>
        <begin position="270"/>
        <end position="291"/>
    </location>
</feature>
<feature type="region of interest" description="Disordered" evidence="7">
    <location>
        <begin position="305"/>
        <end position="324"/>
    </location>
</feature>
<dbReference type="Proteomes" id="UP001175000">
    <property type="component" value="Unassembled WGS sequence"/>
</dbReference>
<keyword evidence="3" id="KW-0732">Signal</keyword>
<evidence type="ECO:0000256" key="2">
    <source>
        <dbReference type="ARBA" id="ARBA00022723"/>
    </source>
</evidence>
<name>A0AA40BXY7_9PEZI</name>
<protein>
    <recommendedName>
        <fullName evidence="8">NodB homology domain-containing protein</fullName>
    </recommendedName>
</protein>
<evidence type="ECO:0000256" key="3">
    <source>
        <dbReference type="ARBA" id="ARBA00022729"/>
    </source>
</evidence>
<keyword evidence="4" id="KW-0378">Hydrolase</keyword>
<dbReference type="AlphaFoldDB" id="A0AA40BXY7"/>
<keyword evidence="10" id="KW-1185">Reference proteome</keyword>
<dbReference type="InterPro" id="IPR002509">
    <property type="entry name" value="NODB_dom"/>
</dbReference>
<evidence type="ECO:0000313" key="10">
    <source>
        <dbReference type="Proteomes" id="UP001175000"/>
    </source>
</evidence>
<proteinExistence type="predicted"/>